<evidence type="ECO:0000256" key="6">
    <source>
        <dbReference type="ARBA" id="ARBA00022798"/>
    </source>
</evidence>
<dbReference type="InterPro" id="IPR006076">
    <property type="entry name" value="FAD-dep_OxRdtase"/>
</dbReference>
<keyword evidence="7" id="KW-0274">FAD</keyword>
<proteinExistence type="inferred from homology"/>
<dbReference type="Gene3D" id="1.10.8.870">
    <property type="entry name" value="Alpha-glycerophosphate oxidase, cap domain"/>
    <property type="match status" value="1"/>
</dbReference>
<evidence type="ECO:0000313" key="13">
    <source>
        <dbReference type="EMBL" id="SFB97707.1"/>
    </source>
</evidence>
<evidence type="ECO:0000256" key="7">
    <source>
        <dbReference type="ARBA" id="ARBA00022827"/>
    </source>
</evidence>
<dbReference type="GO" id="GO:0004368">
    <property type="term" value="F:glycerol-3-phosphate dehydrogenase (quinone) activity"/>
    <property type="evidence" value="ECO:0007669"/>
    <property type="project" value="InterPro"/>
</dbReference>
<keyword evidence="14" id="KW-1185">Reference proteome</keyword>
<evidence type="ECO:0000256" key="8">
    <source>
        <dbReference type="ARBA" id="ARBA00023002"/>
    </source>
</evidence>
<dbReference type="Gene3D" id="3.50.50.60">
    <property type="entry name" value="FAD/NAD(P)-binding domain"/>
    <property type="match status" value="1"/>
</dbReference>
<dbReference type="InterPro" id="IPR036188">
    <property type="entry name" value="FAD/NAD-bd_sf"/>
</dbReference>
<evidence type="ECO:0000256" key="1">
    <source>
        <dbReference type="ARBA" id="ARBA00001974"/>
    </source>
</evidence>
<dbReference type="GO" id="GO:0004369">
    <property type="term" value="F:glycerol-3-phosphate oxidase activity"/>
    <property type="evidence" value="ECO:0007669"/>
    <property type="project" value="UniProtKB-EC"/>
</dbReference>
<dbReference type="Gene3D" id="3.30.9.10">
    <property type="entry name" value="D-Amino Acid Oxidase, subunit A, domain 2"/>
    <property type="match status" value="1"/>
</dbReference>
<evidence type="ECO:0000256" key="2">
    <source>
        <dbReference type="ARBA" id="ARBA00007330"/>
    </source>
</evidence>
<evidence type="ECO:0000313" key="14">
    <source>
        <dbReference type="Proteomes" id="UP000199612"/>
    </source>
</evidence>
<gene>
    <name evidence="13" type="ORF">SAMN04488102_10270</name>
</gene>
<comment type="similarity">
    <text evidence="2">Belongs to the FAD-dependent glycerol-3-phosphate dehydrogenase family.</text>
</comment>
<dbReference type="SUPFAM" id="SSF54373">
    <property type="entry name" value="FAD-linked reductases, C-terminal domain"/>
    <property type="match status" value="1"/>
</dbReference>
<dbReference type="OrthoDB" id="9766796at2"/>
<dbReference type="PANTHER" id="PTHR11985">
    <property type="entry name" value="GLYCEROL-3-PHOSPHATE DEHYDROGENASE"/>
    <property type="match status" value="1"/>
</dbReference>
<evidence type="ECO:0000259" key="12">
    <source>
        <dbReference type="Pfam" id="PF16901"/>
    </source>
</evidence>
<dbReference type="PRINTS" id="PR01001">
    <property type="entry name" value="FADG3PDH"/>
</dbReference>
<accession>A0A1I1FE76</accession>
<dbReference type="PANTHER" id="PTHR11985:SF35">
    <property type="entry name" value="ANAEROBIC GLYCEROL-3-PHOSPHATE DEHYDROGENASE SUBUNIT A"/>
    <property type="match status" value="1"/>
</dbReference>
<sequence length="554" mass="62036">MTFSAQTRKSTIEQLKKQTLDLLIIGGGITGAGLALQGAARGSQVGLVEMQDFAGGTSSRSTKLVHGGLRYLKKFEVELVADVAKERAVIARNAPHIVQPDYMLMPVYDEPGASFNTFSAEVALHLYDYLAEVDETWRHYLTEKAEVMEDEPSLKAENLLAGGYYLDYINDDARLTIETVKKAHESGAWLANYVKAVGFVYDDKGQIKGIKAMDTLSDESFDIKASVVVNATGPWSDELRKKQRDENEKKMYPTKGVHFVVDHEKLPVKRAIYTDTGLGDNRMIFVIPRGNKTYFGTTDTPFEGPYEDPEITQEDIDYLLKAVNHRFNVADLSLADIESSWAGLRPLIRDEDNSDPSGISRGHEVFLSDDGLITIAGGKLTDYRGMAEDTFTLIDQQWQKEGISYPAKDTKEIRLSGGDVEGTVPDFISAKRARGVFLGLDEAEADYLADWYGSNIDKVYDLADKAKAMDIPLLDALQLAYGLAYEMVMTPEDFFGRRTDSLLFNIDKLERLKRPVLLYMESELGWSRQERESWSSHLTEQVAAKKLVHLKNNK</sequence>
<dbReference type="PROSITE" id="PS00977">
    <property type="entry name" value="FAD_G3PDH_1"/>
    <property type="match status" value="1"/>
</dbReference>
<dbReference type="InterPro" id="IPR000447">
    <property type="entry name" value="G3P_DH_FAD-dep"/>
</dbReference>
<organism evidence="13 14">
    <name type="scientific">Alkalibacterium subtropicum</name>
    <dbReference type="NCBI Taxonomy" id="753702"/>
    <lineage>
        <taxon>Bacteria</taxon>
        <taxon>Bacillati</taxon>
        <taxon>Bacillota</taxon>
        <taxon>Bacilli</taxon>
        <taxon>Lactobacillales</taxon>
        <taxon>Carnobacteriaceae</taxon>
        <taxon>Alkalibacterium</taxon>
    </lineage>
</organism>
<evidence type="ECO:0000256" key="10">
    <source>
        <dbReference type="ARBA" id="ARBA00049503"/>
    </source>
</evidence>
<dbReference type="InterPro" id="IPR038299">
    <property type="entry name" value="DAO_C_sf"/>
</dbReference>
<dbReference type="Proteomes" id="UP000199612">
    <property type="component" value="Unassembled WGS sequence"/>
</dbReference>
<dbReference type="EMBL" id="FOLT01000002">
    <property type="protein sequence ID" value="SFB97707.1"/>
    <property type="molecule type" value="Genomic_DNA"/>
</dbReference>
<keyword evidence="8" id="KW-0560">Oxidoreductase</keyword>
<dbReference type="GO" id="GO:0046168">
    <property type="term" value="P:glycerol-3-phosphate catabolic process"/>
    <property type="evidence" value="ECO:0007669"/>
    <property type="project" value="TreeGrafter"/>
</dbReference>
<dbReference type="EC" id="1.1.3.21" evidence="3"/>
<feature type="domain" description="FAD dependent oxidoreductase" evidence="11">
    <location>
        <begin position="21"/>
        <end position="381"/>
    </location>
</feature>
<evidence type="ECO:0000256" key="3">
    <source>
        <dbReference type="ARBA" id="ARBA00013104"/>
    </source>
</evidence>
<evidence type="ECO:0000256" key="4">
    <source>
        <dbReference type="ARBA" id="ARBA00021658"/>
    </source>
</evidence>
<feature type="domain" description="Alpha-glycerophosphate oxidase C-terminal" evidence="12">
    <location>
        <begin position="410"/>
        <end position="531"/>
    </location>
</feature>
<dbReference type="AlphaFoldDB" id="A0A1I1FE76"/>
<evidence type="ECO:0000256" key="5">
    <source>
        <dbReference type="ARBA" id="ARBA00022630"/>
    </source>
</evidence>
<dbReference type="GO" id="GO:0006071">
    <property type="term" value="P:glycerol metabolic process"/>
    <property type="evidence" value="ECO:0007669"/>
    <property type="project" value="UniProtKB-KW"/>
</dbReference>
<comment type="cofactor">
    <cofactor evidence="1">
        <name>FAD</name>
        <dbReference type="ChEBI" id="CHEBI:57692"/>
    </cofactor>
</comment>
<dbReference type="Pfam" id="PF01266">
    <property type="entry name" value="DAO"/>
    <property type="match status" value="1"/>
</dbReference>
<keyword evidence="5" id="KW-0285">Flavoprotein</keyword>
<dbReference type="STRING" id="753702.SAMN04488102_10270"/>
<evidence type="ECO:0000259" key="11">
    <source>
        <dbReference type="Pfam" id="PF01266"/>
    </source>
</evidence>
<protein>
    <recommendedName>
        <fullName evidence="4">Alpha-glycerophosphate oxidase</fullName>
        <ecNumber evidence="3">1.1.3.21</ecNumber>
    </recommendedName>
    <alternativeName>
        <fullName evidence="9">Glycerol-3-phosphate oxidase</fullName>
    </alternativeName>
</protein>
<dbReference type="RefSeq" id="WP_091528343.1">
    <property type="nucleotide sequence ID" value="NZ_FOLT01000002.1"/>
</dbReference>
<comment type="catalytic activity">
    <reaction evidence="10">
        <text>sn-glycerol 3-phosphate + O2 = dihydroxyacetone phosphate + H2O2</text>
        <dbReference type="Rhea" id="RHEA:18369"/>
        <dbReference type="ChEBI" id="CHEBI:15379"/>
        <dbReference type="ChEBI" id="CHEBI:16240"/>
        <dbReference type="ChEBI" id="CHEBI:57597"/>
        <dbReference type="ChEBI" id="CHEBI:57642"/>
        <dbReference type="EC" id="1.1.3.21"/>
    </reaction>
</comment>
<dbReference type="Pfam" id="PF16901">
    <property type="entry name" value="DAO_C"/>
    <property type="match status" value="1"/>
</dbReference>
<keyword evidence="6" id="KW-0319">Glycerol metabolism</keyword>
<dbReference type="SUPFAM" id="SSF51905">
    <property type="entry name" value="FAD/NAD(P)-binding domain"/>
    <property type="match status" value="1"/>
</dbReference>
<evidence type="ECO:0000256" key="9">
    <source>
        <dbReference type="ARBA" id="ARBA00032349"/>
    </source>
</evidence>
<dbReference type="InterPro" id="IPR031656">
    <property type="entry name" value="DAO_C"/>
</dbReference>
<reference evidence="14" key="1">
    <citation type="submission" date="2016-10" db="EMBL/GenBank/DDBJ databases">
        <authorList>
            <person name="Varghese N."/>
            <person name="Submissions S."/>
        </authorList>
    </citation>
    <scope>NUCLEOTIDE SEQUENCE [LARGE SCALE GENOMIC DNA]</scope>
    <source>
        <strain evidence="14">DSM 23664</strain>
    </source>
</reference>
<name>A0A1I1FE76_9LACT</name>